<keyword evidence="3 5" id="KW-0347">Helicase</keyword>
<dbReference type="GO" id="GO:0005829">
    <property type="term" value="C:cytosol"/>
    <property type="evidence" value="ECO:0007669"/>
    <property type="project" value="TreeGrafter"/>
</dbReference>
<protein>
    <submittedName>
        <fullName evidence="9">AAA family ATPase</fullName>
    </submittedName>
</protein>
<evidence type="ECO:0000256" key="2">
    <source>
        <dbReference type="ARBA" id="ARBA00022801"/>
    </source>
</evidence>
<dbReference type="Proteomes" id="UP001197875">
    <property type="component" value="Unassembled WGS sequence"/>
</dbReference>
<dbReference type="AlphaFoldDB" id="A0AAE3J4X9"/>
<gene>
    <name evidence="9" type="ORF">LKD71_02940</name>
</gene>
<dbReference type="InterPro" id="IPR000212">
    <property type="entry name" value="DNA_helicase_UvrD/REP"/>
</dbReference>
<keyword evidence="4 5" id="KW-0067">ATP-binding</keyword>
<feature type="region of interest" description="Disordered" evidence="7">
    <location>
        <begin position="713"/>
        <end position="741"/>
    </location>
</feature>
<dbReference type="Gene3D" id="3.40.50.300">
    <property type="entry name" value="P-loop containing nucleotide triphosphate hydrolases"/>
    <property type="match status" value="2"/>
</dbReference>
<dbReference type="Pfam" id="PF00580">
    <property type="entry name" value="UvrD-helicase"/>
    <property type="match status" value="1"/>
</dbReference>
<evidence type="ECO:0000256" key="7">
    <source>
        <dbReference type="SAM" id="MobiDB-lite"/>
    </source>
</evidence>
<dbReference type="InterPro" id="IPR027417">
    <property type="entry name" value="P-loop_NTPase"/>
</dbReference>
<dbReference type="InterPro" id="IPR011013">
    <property type="entry name" value="Gal_mutarotase_sf_dom"/>
</dbReference>
<evidence type="ECO:0000256" key="3">
    <source>
        <dbReference type="ARBA" id="ARBA00022806"/>
    </source>
</evidence>
<keyword evidence="1 5" id="KW-0547">Nucleotide-binding</keyword>
<dbReference type="GO" id="GO:0016787">
    <property type="term" value="F:hydrolase activity"/>
    <property type="evidence" value="ECO:0007669"/>
    <property type="project" value="UniProtKB-UniRule"/>
</dbReference>
<evidence type="ECO:0000256" key="4">
    <source>
        <dbReference type="ARBA" id="ARBA00022840"/>
    </source>
</evidence>
<dbReference type="GO" id="GO:0030246">
    <property type="term" value="F:carbohydrate binding"/>
    <property type="evidence" value="ECO:0007669"/>
    <property type="project" value="InterPro"/>
</dbReference>
<evidence type="ECO:0000256" key="1">
    <source>
        <dbReference type="ARBA" id="ARBA00022741"/>
    </source>
</evidence>
<dbReference type="PROSITE" id="PS51198">
    <property type="entry name" value="UVRD_HELICASE_ATP_BIND"/>
    <property type="match status" value="1"/>
</dbReference>
<dbReference type="GO" id="GO:0005975">
    <property type="term" value="P:carbohydrate metabolic process"/>
    <property type="evidence" value="ECO:0007669"/>
    <property type="project" value="InterPro"/>
</dbReference>
<feature type="binding site" evidence="5">
    <location>
        <begin position="223"/>
        <end position="230"/>
    </location>
    <ligand>
        <name>ATP</name>
        <dbReference type="ChEBI" id="CHEBI:30616"/>
    </ligand>
</feature>
<proteinExistence type="predicted"/>
<keyword evidence="2 5" id="KW-0378">Hydrolase</keyword>
<dbReference type="Gene3D" id="2.60.40.1760">
    <property type="entry name" value="glycosyl hydrolase (family 31)"/>
    <property type="match status" value="1"/>
</dbReference>
<keyword evidence="6" id="KW-0175">Coiled coil</keyword>
<dbReference type="SUPFAM" id="SSF52540">
    <property type="entry name" value="P-loop containing nucleoside triphosphate hydrolases"/>
    <property type="match status" value="1"/>
</dbReference>
<reference evidence="9 10" key="1">
    <citation type="submission" date="2021-10" db="EMBL/GenBank/DDBJ databases">
        <title>Anaerobic single-cell dispensing facilitates the cultivation of human gut bacteria.</title>
        <authorList>
            <person name="Afrizal A."/>
        </authorList>
    </citation>
    <scope>NUCLEOTIDE SEQUENCE [LARGE SCALE GENOMIC DNA]</scope>
    <source>
        <strain evidence="9 10">CLA-AA-H277</strain>
    </source>
</reference>
<dbReference type="EMBL" id="JAJEPR010000003">
    <property type="protein sequence ID" value="MCC2188788.1"/>
    <property type="molecule type" value="Genomic_DNA"/>
</dbReference>
<sequence length="1075" mass="123238">MKEKKTFRSIPGLSREEEEKQLADILTIAQGNLNHTREQIRSLSEEVYDLMETYGPKDKEALSLLRNTQAQLEDTKRNLVRCEKARKKPYFGRIDFRDQKLPQEESYYVGRVGISDKDSEPVVIDWRAPVASIYYENSTGLCQYEVKNHGTYEVDLKRKRTYEIENDQLKDFFDSDVVANDELLTKYLAKSKKAVLGEIIATIQQEQNAIIRTSPKTNIIVQGVAGSGKTTVAMHRISYILYNYEDKFRPEDFYIIGSNRILLNYITSVLPDLDVYGVSQMTMEQLFVRFLYEDWDPRFHRIKALDAKDKEAWVKGSYDWFHELEAFCEEYEERTIPSEEIRIEKNGVLLMDENVIRTYRKDNPTVSVQGKIDMLNEMLHARLENELTGKFVSYTDEEKKELQRLYRWHFGKKEWKGSIFEVYQEFLEVQKERGKKVPFTENEFDLYDLAALAYLYKRIKENDGIREASHVIIDEAQDFGMMAYGVLAYCLRGCTYTIMGDVSQNIHFGYGLNDWKDLQELILTGPFDSFGLLKKSYRNTVEISDFATEILRHGNFPIYPVEPVIRHGNAVEICDCADEKAMLEKTVELIRKWQQAGHETIAVICRDEEETKEVDARLGEKITLVNSDLTTAEFGSGVMVLPVEYTKGLEFDAVLLYHPSEEHYPSEDAYVKLLYVAATRALHELAVVHTGDLTDLIGTKVSEEKRLHSLENQVHKESQALRKKPAPVEKKAANPATEKVSTAEERGLLVKAAHRTEEKVEISGGMKVSEAGKEKALSSYSRPMKLGFVGEQPAPPKLNLPKNGQPPKREVPVRKALESKVRPTAPINPSSYPFGGIPNSSVLRPKGHSRIDTAVRILRKTKKYLEVISNYGILHLIPLEDGLIRVQFQKGIRAEFEPGYWDYQPESPVKWSAREGKGLAELTTEKLTVRIDKKTGALTFLDKTGKCLLAEKAALPRQMEYSSVAEGWLYFDWPKKEKLYAKGVLDSKLEPMNQKARYISFGQKALRMPLVVSEYGYGIGLASEGTALACTIPMYGSYLYMEGKQLDYYFIYEGNYERVLEKYKNHWGRGKVALV</sequence>
<accession>A0AAE3J4X9</accession>
<evidence type="ECO:0000313" key="9">
    <source>
        <dbReference type="EMBL" id="MCC2188788.1"/>
    </source>
</evidence>
<dbReference type="RefSeq" id="WP_227614280.1">
    <property type="nucleotide sequence ID" value="NZ_JAJEPR010000003.1"/>
</dbReference>
<evidence type="ECO:0000259" key="8">
    <source>
        <dbReference type="PROSITE" id="PS51198"/>
    </source>
</evidence>
<evidence type="ECO:0000256" key="5">
    <source>
        <dbReference type="PROSITE-ProRule" id="PRU00560"/>
    </source>
</evidence>
<feature type="coiled-coil region" evidence="6">
    <location>
        <begin position="26"/>
        <end position="85"/>
    </location>
</feature>
<organism evidence="9 10">
    <name type="scientific">Fusicatenibacter faecihominis</name>
    <dbReference type="NCBI Taxonomy" id="2881276"/>
    <lineage>
        <taxon>Bacteria</taxon>
        <taxon>Bacillati</taxon>
        <taxon>Bacillota</taxon>
        <taxon>Clostridia</taxon>
        <taxon>Lachnospirales</taxon>
        <taxon>Lachnospiraceae</taxon>
        <taxon>Fusicatenibacter</taxon>
    </lineage>
</organism>
<evidence type="ECO:0000256" key="6">
    <source>
        <dbReference type="SAM" id="Coils"/>
    </source>
</evidence>
<feature type="domain" description="UvrD-like helicase ATP-binding" evidence="8">
    <location>
        <begin position="202"/>
        <end position="540"/>
    </location>
</feature>
<dbReference type="InterPro" id="IPR027785">
    <property type="entry name" value="UvrD-like_helicase_C"/>
</dbReference>
<dbReference type="GO" id="GO:0043138">
    <property type="term" value="F:3'-5' DNA helicase activity"/>
    <property type="evidence" value="ECO:0007669"/>
    <property type="project" value="TreeGrafter"/>
</dbReference>
<dbReference type="GO" id="GO:0000725">
    <property type="term" value="P:recombinational repair"/>
    <property type="evidence" value="ECO:0007669"/>
    <property type="project" value="TreeGrafter"/>
</dbReference>
<comment type="caution">
    <text evidence="9">The sequence shown here is derived from an EMBL/GenBank/DDBJ whole genome shotgun (WGS) entry which is preliminary data.</text>
</comment>
<keyword evidence="10" id="KW-1185">Reference proteome</keyword>
<feature type="compositionally biased region" description="Basic and acidic residues" evidence="7">
    <location>
        <begin position="713"/>
        <end position="732"/>
    </location>
</feature>
<dbReference type="GO" id="GO:0005524">
    <property type="term" value="F:ATP binding"/>
    <property type="evidence" value="ECO:0007669"/>
    <property type="project" value="UniProtKB-UniRule"/>
</dbReference>
<dbReference type="Pfam" id="PF13538">
    <property type="entry name" value="UvrD_C_2"/>
    <property type="match status" value="1"/>
</dbReference>
<name>A0AAE3J4X9_9FIRM</name>
<dbReference type="InterPro" id="IPR014016">
    <property type="entry name" value="UvrD-like_ATP-bd"/>
</dbReference>
<dbReference type="GO" id="GO:0003677">
    <property type="term" value="F:DNA binding"/>
    <property type="evidence" value="ECO:0007669"/>
    <property type="project" value="InterPro"/>
</dbReference>
<dbReference type="SUPFAM" id="SSF74650">
    <property type="entry name" value="Galactose mutarotase-like"/>
    <property type="match status" value="1"/>
</dbReference>
<dbReference type="PANTHER" id="PTHR11070">
    <property type="entry name" value="UVRD / RECB / PCRA DNA HELICASE FAMILY MEMBER"/>
    <property type="match status" value="1"/>
</dbReference>
<dbReference type="PANTHER" id="PTHR11070:SF17">
    <property type="entry name" value="DNA HELICASE IV"/>
    <property type="match status" value="1"/>
</dbReference>
<evidence type="ECO:0000313" key="10">
    <source>
        <dbReference type="Proteomes" id="UP001197875"/>
    </source>
</evidence>